<name>A0A845B2B2_9SPHN</name>
<keyword evidence="1" id="KW-0479">Metal-binding</keyword>
<dbReference type="InterPro" id="IPR051400">
    <property type="entry name" value="HAD-like_hydrolase"/>
</dbReference>
<dbReference type="Gene3D" id="1.10.150.520">
    <property type="match status" value="1"/>
</dbReference>
<evidence type="ECO:0000256" key="1">
    <source>
        <dbReference type="ARBA" id="ARBA00022723"/>
    </source>
</evidence>
<comment type="caution">
    <text evidence="4">The sequence shown here is derived from an EMBL/GenBank/DDBJ whole genome shotgun (WGS) entry which is preliminary data.</text>
</comment>
<dbReference type="AlphaFoldDB" id="A0A845B2B2"/>
<accession>A0A845B2B2</accession>
<evidence type="ECO:0000313" key="4">
    <source>
        <dbReference type="EMBL" id="MXP44326.1"/>
    </source>
</evidence>
<dbReference type="RefSeq" id="WP_160755934.1">
    <property type="nucleotide sequence ID" value="NZ_WTYL01000002.1"/>
</dbReference>
<dbReference type="GO" id="GO:0016791">
    <property type="term" value="F:phosphatase activity"/>
    <property type="evidence" value="ECO:0007669"/>
    <property type="project" value="TreeGrafter"/>
</dbReference>
<gene>
    <name evidence="4" type="ORF">GRI65_07640</name>
</gene>
<dbReference type="Proteomes" id="UP000431922">
    <property type="component" value="Unassembled WGS sequence"/>
</dbReference>
<dbReference type="InterPro" id="IPR036412">
    <property type="entry name" value="HAD-like_sf"/>
</dbReference>
<evidence type="ECO:0000313" key="5">
    <source>
        <dbReference type="Proteomes" id="UP000431922"/>
    </source>
</evidence>
<dbReference type="InterPro" id="IPR023214">
    <property type="entry name" value="HAD_sf"/>
</dbReference>
<dbReference type="PANTHER" id="PTHR46470">
    <property type="entry name" value="N-ACYLNEURAMINATE-9-PHOSPHATASE"/>
    <property type="match status" value="1"/>
</dbReference>
<sequence length="226" mass="24545">MIDRPILVFDLDDTLYLERDFVRSGFRAVGTHVAQTEGIAGFGEACWELFDSGTRSKVFDAALARAGLPQDEDGIARLVDIYRNHSPEIALANDAAAFLSGGDRSTRAIITDGPEKTQKAKIASLRIGGDFGLILTTGSWPAGYGKPHIRAFSQIMNWSGAPPEQHVYIADNPAKDFLAPRQLGWRSIQVNRPGRIHDPVPPAAPYAAEAEVASFDELPRIIGGFT</sequence>
<reference evidence="4 5" key="1">
    <citation type="submission" date="2019-12" db="EMBL/GenBank/DDBJ databases">
        <title>Genomic-based taxomic classification of the family Erythrobacteraceae.</title>
        <authorList>
            <person name="Xu L."/>
        </authorList>
    </citation>
    <scope>NUCLEOTIDE SEQUENCE [LARGE SCALE GENOMIC DNA]</scope>
    <source>
        <strain evidence="4 5">KCTC 42453</strain>
    </source>
</reference>
<dbReference type="GO" id="GO:0046872">
    <property type="term" value="F:metal ion binding"/>
    <property type="evidence" value="ECO:0007669"/>
    <property type="project" value="UniProtKB-KW"/>
</dbReference>
<keyword evidence="2 4" id="KW-0378">Hydrolase</keyword>
<organism evidence="4 5">
    <name type="scientific">Allopontixanthobacter sediminis</name>
    <dbReference type="NCBI Taxonomy" id="1689985"/>
    <lineage>
        <taxon>Bacteria</taxon>
        <taxon>Pseudomonadati</taxon>
        <taxon>Pseudomonadota</taxon>
        <taxon>Alphaproteobacteria</taxon>
        <taxon>Sphingomonadales</taxon>
        <taxon>Erythrobacteraceae</taxon>
        <taxon>Allopontixanthobacter</taxon>
    </lineage>
</organism>
<keyword evidence="5" id="KW-1185">Reference proteome</keyword>
<keyword evidence="3" id="KW-0460">Magnesium</keyword>
<dbReference type="Gene3D" id="3.40.50.1000">
    <property type="entry name" value="HAD superfamily/HAD-like"/>
    <property type="match status" value="1"/>
</dbReference>
<dbReference type="SUPFAM" id="SSF56784">
    <property type="entry name" value="HAD-like"/>
    <property type="match status" value="1"/>
</dbReference>
<evidence type="ECO:0000256" key="3">
    <source>
        <dbReference type="ARBA" id="ARBA00022842"/>
    </source>
</evidence>
<protein>
    <submittedName>
        <fullName evidence="4">HAD hydrolase-like protein</fullName>
    </submittedName>
</protein>
<dbReference type="PANTHER" id="PTHR46470:SF2">
    <property type="entry name" value="GLYCERALDEHYDE 3-PHOSPHATE PHOSPHATASE"/>
    <property type="match status" value="1"/>
</dbReference>
<dbReference type="EMBL" id="WTYL01000002">
    <property type="protein sequence ID" value="MXP44326.1"/>
    <property type="molecule type" value="Genomic_DNA"/>
</dbReference>
<dbReference type="OrthoDB" id="148966at2"/>
<evidence type="ECO:0000256" key="2">
    <source>
        <dbReference type="ARBA" id="ARBA00022801"/>
    </source>
</evidence>
<proteinExistence type="predicted"/>
<dbReference type="Pfam" id="PF00702">
    <property type="entry name" value="Hydrolase"/>
    <property type="match status" value="1"/>
</dbReference>